<keyword evidence="7" id="KW-1185">Reference proteome</keyword>
<dbReference type="InterPro" id="IPR005804">
    <property type="entry name" value="FA_desaturase_dom"/>
</dbReference>
<dbReference type="PROSITE" id="PS00191">
    <property type="entry name" value="CYTOCHROME_B5_1"/>
    <property type="match status" value="1"/>
</dbReference>
<keyword evidence="2" id="KW-0479">Metal-binding</keyword>
<accession>A0A507ESN6</accession>
<evidence type="ECO:0000256" key="2">
    <source>
        <dbReference type="ARBA" id="ARBA00022723"/>
    </source>
</evidence>
<proteinExistence type="predicted"/>
<feature type="transmembrane region" description="Helical" evidence="4">
    <location>
        <begin position="243"/>
        <end position="263"/>
    </location>
</feature>
<feature type="transmembrane region" description="Helical" evidence="4">
    <location>
        <begin position="381"/>
        <end position="402"/>
    </location>
</feature>
<keyword evidence="1" id="KW-0349">Heme</keyword>
<feature type="domain" description="Cytochrome b5 heme-binding" evidence="5">
    <location>
        <begin position="46"/>
        <end position="121"/>
    </location>
</feature>
<dbReference type="STRING" id="246404.A0A507ESN6"/>
<comment type="caution">
    <text evidence="6">The sequence shown here is derived from an EMBL/GenBank/DDBJ whole genome shotgun (WGS) entry which is preliminary data.</text>
</comment>
<sequence length="614" mass="68688">MTTSTTPNNQAADAAFDTTLIYLLDAPKPSLNHLLATVHVPGSLLVQLHGEWYDMQKFVDVHPGGVTALRLAAGRDATALFESSHVFADKRKLDALLAKYRLSHEEVARRGIRTLESGLVRDNLVAAAAEMADKREKEVQKEKSEIKKQTMTQSLDTGKVGRIEEELFGEWTIGQNIEWSFDNEFRQVLLERVRNHFKAEAKRRGVSLIASTKATPAKWALILFFGVFWITSTVMLVKGYYSMLVLCPLFSWLCGVNVFHDALHFALTTNPKFNEFCGALFPFFSSPFAWNHEHVVGHHVHTNMPYHDPDVAHGPAIRREHKAHRHEPIHSSQASFKMIALHFVIGTWLGLGIGNDYKLVFSSSKSYNGFVPRMPVYTSELVQHVIVRTAYVLVTFTWPFFVFPAGTSVFKCLLFAIAPLIGFSCLFMLNTQINHLTPSAMKYQSKDWTVHQIITAQNFGDPEKNDVAWWFHFIFSGGLCLQMEHHIFPTVNHCHLPAVAKIVKATCKEYGVPYTRVNGYYQGMKEYIQHTHDMSIPPLKELKLKSPNNAPASAAAESATVLKKSEISKTAAAALRQKNGRTSSVDLSAMLPLLEGLVAPVSVVASLVDGKKDS</sequence>
<dbReference type="InterPro" id="IPR036400">
    <property type="entry name" value="Cyt_B5-like_heme/steroid_sf"/>
</dbReference>
<dbReference type="PANTHER" id="PTHR19353">
    <property type="entry name" value="FATTY ACID DESATURASE 2"/>
    <property type="match status" value="1"/>
</dbReference>
<keyword evidence="4" id="KW-0812">Transmembrane</keyword>
<feature type="transmembrane region" description="Helical" evidence="4">
    <location>
        <begin position="339"/>
        <end position="361"/>
    </location>
</feature>
<dbReference type="AlphaFoldDB" id="A0A507ESN6"/>
<evidence type="ECO:0000256" key="4">
    <source>
        <dbReference type="SAM" id="Phobius"/>
    </source>
</evidence>
<name>A0A507ESN6_9FUNG</name>
<feature type="transmembrane region" description="Helical" evidence="4">
    <location>
        <begin position="219"/>
        <end position="237"/>
    </location>
</feature>
<dbReference type="GO" id="GO:0016717">
    <property type="term" value="F:oxidoreductase activity, acting on paired donors, with oxidation of a pair of donors resulting in the reduction of molecular oxygen to two molecules of water"/>
    <property type="evidence" value="ECO:0007669"/>
    <property type="project" value="TreeGrafter"/>
</dbReference>
<dbReference type="OrthoDB" id="260519at2759"/>
<feature type="transmembrane region" description="Helical" evidence="4">
    <location>
        <begin position="409"/>
        <end position="429"/>
    </location>
</feature>
<dbReference type="EMBL" id="QEAP01000449">
    <property type="protein sequence ID" value="TPX66320.1"/>
    <property type="molecule type" value="Genomic_DNA"/>
</dbReference>
<dbReference type="GO" id="GO:0020037">
    <property type="term" value="F:heme binding"/>
    <property type="evidence" value="ECO:0007669"/>
    <property type="project" value="InterPro"/>
</dbReference>
<dbReference type="PIRSF" id="PIRSF015921">
    <property type="entry name" value="FA_sphinglp_des"/>
    <property type="match status" value="1"/>
</dbReference>
<evidence type="ECO:0000256" key="3">
    <source>
        <dbReference type="ARBA" id="ARBA00023004"/>
    </source>
</evidence>
<dbReference type="InterPro" id="IPR012171">
    <property type="entry name" value="Fatty_acid_desaturase"/>
</dbReference>
<organism evidence="6 7">
    <name type="scientific">Chytriomyces confervae</name>
    <dbReference type="NCBI Taxonomy" id="246404"/>
    <lineage>
        <taxon>Eukaryota</taxon>
        <taxon>Fungi</taxon>
        <taxon>Fungi incertae sedis</taxon>
        <taxon>Chytridiomycota</taxon>
        <taxon>Chytridiomycota incertae sedis</taxon>
        <taxon>Chytridiomycetes</taxon>
        <taxon>Chytridiales</taxon>
        <taxon>Chytriomycetaceae</taxon>
        <taxon>Chytriomyces</taxon>
    </lineage>
</organism>
<dbReference type="Pfam" id="PF00173">
    <property type="entry name" value="Cyt-b5"/>
    <property type="match status" value="1"/>
</dbReference>
<dbReference type="Proteomes" id="UP000320333">
    <property type="component" value="Unassembled WGS sequence"/>
</dbReference>
<evidence type="ECO:0000313" key="6">
    <source>
        <dbReference type="EMBL" id="TPX66320.1"/>
    </source>
</evidence>
<reference evidence="6 7" key="1">
    <citation type="journal article" date="2019" name="Sci. Rep.">
        <title>Comparative genomics of chytrid fungi reveal insights into the obligate biotrophic and pathogenic lifestyle of Synchytrium endobioticum.</title>
        <authorList>
            <person name="van de Vossenberg B.T.L.H."/>
            <person name="Warris S."/>
            <person name="Nguyen H.D.T."/>
            <person name="van Gent-Pelzer M.P.E."/>
            <person name="Joly D.L."/>
            <person name="van de Geest H.C."/>
            <person name="Bonants P.J.M."/>
            <person name="Smith D.S."/>
            <person name="Levesque C.A."/>
            <person name="van der Lee T.A.J."/>
        </authorList>
    </citation>
    <scope>NUCLEOTIDE SEQUENCE [LARGE SCALE GENOMIC DNA]</scope>
    <source>
        <strain evidence="6 7">CBS 675.73</strain>
    </source>
</reference>
<keyword evidence="4" id="KW-1133">Transmembrane helix</keyword>
<dbReference type="SMART" id="SM01117">
    <property type="entry name" value="Cyt-b5"/>
    <property type="match status" value="1"/>
</dbReference>
<dbReference type="InterPro" id="IPR001199">
    <property type="entry name" value="Cyt_B5-like_heme/steroid-bd"/>
</dbReference>
<dbReference type="InterPro" id="IPR018506">
    <property type="entry name" value="Cyt_B5_heme-BS"/>
</dbReference>
<gene>
    <name evidence="6" type="ORF">CcCBS67573_g07874</name>
</gene>
<dbReference type="GO" id="GO:0046872">
    <property type="term" value="F:metal ion binding"/>
    <property type="evidence" value="ECO:0007669"/>
    <property type="project" value="UniProtKB-KW"/>
</dbReference>
<evidence type="ECO:0000259" key="5">
    <source>
        <dbReference type="PROSITE" id="PS50255"/>
    </source>
</evidence>
<dbReference type="Pfam" id="PF00487">
    <property type="entry name" value="FA_desaturase"/>
    <property type="match status" value="1"/>
</dbReference>
<evidence type="ECO:0000256" key="1">
    <source>
        <dbReference type="ARBA" id="ARBA00022617"/>
    </source>
</evidence>
<dbReference type="PROSITE" id="PS50255">
    <property type="entry name" value="CYTOCHROME_B5_2"/>
    <property type="match status" value="1"/>
</dbReference>
<keyword evidence="3" id="KW-0408">Iron</keyword>
<keyword evidence="4" id="KW-0472">Membrane</keyword>
<protein>
    <recommendedName>
        <fullName evidence="5">Cytochrome b5 heme-binding domain-containing protein</fullName>
    </recommendedName>
</protein>
<dbReference type="GO" id="GO:0016020">
    <property type="term" value="C:membrane"/>
    <property type="evidence" value="ECO:0007669"/>
    <property type="project" value="TreeGrafter"/>
</dbReference>
<evidence type="ECO:0000313" key="7">
    <source>
        <dbReference type="Proteomes" id="UP000320333"/>
    </source>
</evidence>
<dbReference type="GO" id="GO:0006629">
    <property type="term" value="P:lipid metabolic process"/>
    <property type="evidence" value="ECO:0007669"/>
    <property type="project" value="InterPro"/>
</dbReference>
<dbReference type="SUPFAM" id="SSF55856">
    <property type="entry name" value="Cytochrome b5-like heme/steroid binding domain"/>
    <property type="match status" value="1"/>
</dbReference>
<dbReference type="PANTHER" id="PTHR19353:SF15">
    <property type="entry name" value="CYTOCHROME B5 HEME-BINDING DOMAIN-CONTAINING PROTEIN"/>
    <property type="match status" value="1"/>
</dbReference>
<dbReference type="Gene3D" id="3.10.120.10">
    <property type="entry name" value="Cytochrome b5-like heme/steroid binding domain"/>
    <property type="match status" value="1"/>
</dbReference>